<sequence>MQEMEMNSMEIRQLHLSRKEVMKKISELSGESNETDIDEWLFDLNNLFSLMKLKDETKILEIMSKLTGPALRWYQENLRSFINWNDAEKALRDRFKEFRSD</sequence>
<evidence type="ECO:0000313" key="1">
    <source>
        <dbReference type="EMBL" id="CAF1459280.1"/>
    </source>
</evidence>
<evidence type="ECO:0000313" key="3">
    <source>
        <dbReference type="Proteomes" id="UP000663836"/>
    </source>
</evidence>
<dbReference type="Proteomes" id="UP000663836">
    <property type="component" value="Unassembled WGS sequence"/>
</dbReference>
<name>A0A819EGB1_9BILA</name>
<accession>A0A819EGB1</accession>
<protein>
    <recommendedName>
        <fullName evidence="4">Retrotransposon gag domain-containing protein</fullName>
    </recommendedName>
</protein>
<comment type="caution">
    <text evidence="2">The sequence shown here is derived from an EMBL/GenBank/DDBJ whole genome shotgun (WGS) entry which is preliminary data.</text>
</comment>
<dbReference type="Proteomes" id="UP000663864">
    <property type="component" value="Unassembled WGS sequence"/>
</dbReference>
<reference evidence="2" key="1">
    <citation type="submission" date="2021-02" db="EMBL/GenBank/DDBJ databases">
        <authorList>
            <person name="Nowell W R."/>
        </authorList>
    </citation>
    <scope>NUCLEOTIDE SEQUENCE</scope>
</reference>
<gene>
    <name evidence="2" type="ORF">JBS370_LOCUS18191</name>
    <name evidence="1" type="ORF">ZHD862_LOCUS35616</name>
</gene>
<dbReference type="EMBL" id="CAJNOT010005224">
    <property type="protein sequence ID" value="CAF1459280.1"/>
    <property type="molecule type" value="Genomic_DNA"/>
</dbReference>
<organism evidence="2 3">
    <name type="scientific">Rotaria sordida</name>
    <dbReference type="NCBI Taxonomy" id="392033"/>
    <lineage>
        <taxon>Eukaryota</taxon>
        <taxon>Metazoa</taxon>
        <taxon>Spiralia</taxon>
        <taxon>Gnathifera</taxon>
        <taxon>Rotifera</taxon>
        <taxon>Eurotatoria</taxon>
        <taxon>Bdelloidea</taxon>
        <taxon>Philodinida</taxon>
        <taxon>Philodinidae</taxon>
        <taxon>Rotaria</taxon>
    </lineage>
</organism>
<dbReference type="EMBL" id="CAJOBD010002033">
    <property type="protein sequence ID" value="CAF3850061.1"/>
    <property type="molecule type" value="Genomic_DNA"/>
</dbReference>
<proteinExistence type="predicted"/>
<evidence type="ECO:0000313" key="2">
    <source>
        <dbReference type="EMBL" id="CAF3850061.1"/>
    </source>
</evidence>
<dbReference type="AlphaFoldDB" id="A0A819EGB1"/>
<evidence type="ECO:0008006" key="4">
    <source>
        <dbReference type="Google" id="ProtNLM"/>
    </source>
</evidence>